<feature type="domain" description="Mycothiol-dependent maleylpyruvate isomerase metal-binding" evidence="1">
    <location>
        <begin position="9"/>
        <end position="130"/>
    </location>
</feature>
<dbReference type="InterPro" id="IPR024344">
    <property type="entry name" value="MDMPI_metal-binding"/>
</dbReference>
<dbReference type="EMBL" id="JBEYBF010000023">
    <property type="protein sequence ID" value="MEU1955383.1"/>
    <property type="molecule type" value="Genomic_DNA"/>
</dbReference>
<accession>A0ABV2WWZ8</accession>
<dbReference type="InterPro" id="IPR017520">
    <property type="entry name" value="CHP03086"/>
</dbReference>
<comment type="caution">
    <text evidence="2">The sequence shown here is derived from an EMBL/GenBank/DDBJ whole genome shotgun (WGS) entry which is preliminary data.</text>
</comment>
<dbReference type="GeneID" id="96247972"/>
<proteinExistence type="predicted"/>
<dbReference type="Proteomes" id="UP001550628">
    <property type="component" value="Unassembled WGS sequence"/>
</dbReference>
<organism evidence="2 3">
    <name type="scientific">Nocardia rhamnosiphila</name>
    <dbReference type="NCBI Taxonomy" id="426716"/>
    <lineage>
        <taxon>Bacteria</taxon>
        <taxon>Bacillati</taxon>
        <taxon>Actinomycetota</taxon>
        <taxon>Actinomycetes</taxon>
        <taxon>Mycobacteriales</taxon>
        <taxon>Nocardiaceae</taxon>
        <taxon>Nocardia</taxon>
    </lineage>
</organism>
<protein>
    <submittedName>
        <fullName evidence="2">TIGR03086 family metal-binding protein</fullName>
    </submittedName>
</protein>
<evidence type="ECO:0000259" key="1">
    <source>
        <dbReference type="Pfam" id="PF11716"/>
    </source>
</evidence>
<dbReference type="NCBIfam" id="TIGR03083">
    <property type="entry name" value="maleylpyruvate isomerase family mycothiol-dependent enzyme"/>
    <property type="match status" value="1"/>
</dbReference>
<reference evidence="2 3" key="1">
    <citation type="submission" date="2024-06" db="EMBL/GenBank/DDBJ databases">
        <title>The Natural Products Discovery Center: Release of the First 8490 Sequenced Strains for Exploring Actinobacteria Biosynthetic Diversity.</title>
        <authorList>
            <person name="Kalkreuter E."/>
            <person name="Kautsar S.A."/>
            <person name="Yang D."/>
            <person name="Bader C.D."/>
            <person name="Teijaro C.N."/>
            <person name="Fluegel L."/>
            <person name="Davis C.M."/>
            <person name="Simpson J.R."/>
            <person name="Lauterbach L."/>
            <person name="Steele A.D."/>
            <person name="Gui C."/>
            <person name="Meng S."/>
            <person name="Li G."/>
            <person name="Viehrig K."/>
            <person name="Ye F."/>
            <person name="Su P."/>
            <person name="Kiefer A.F."/>
            <person name="Nichols A."/>
            <person name="Cepeda A.J."/>
            <person name="Yan W."/>
            <person name="Fan B."/>
            <person name="Jiang Y."/>
            <person name="Adhikari A."/>
            <person name="Zheng C.-J."/>
            <person name="Schuster L."/>
            <person name="Cowan T.M."/>
            <person name="Smanski M.J."/>
            <person name="Chevrette M.G."/>
            <person name="De Carvalho L.P.S."/>
            <person name="Shen B."/>
        </authorList>
    </citation>
    <scope>NUCLEOTIDE SEQUENCE [LARGE SCALE GENOMIC DNA]</scope>
    <source>
        <strain evidence="2 3">NPDC019708</strain>
    </source>
</reference>
<sequence>MQPEFDMSQAAAALADIVAAIGDEQLDARTPADLPVRAILEHVGGLAEAFRAAATKEAVGASAAPQFDSGAALAPDWRARIPAQLKALAEAWQEPGAWEGETEAGGVTMPAAVTARVALDELVIHSWDLARATGRDLEVADSDLAVLLQFLKDTPPEGTPGLFGPVVPVGPGAPALHRVLGLTGRDPFWIPKARREMMR</sequence>
<dbReference type="InterPro" id="IPR034660">
    <property type="entry name" value="DinB/YfiT-like"/>
</dbReference>
<dbReference type="SUPFAM" id="SSF109854">
    <property type="entry name" value="DinB/YfiT-like putative metalloenzymes"/>
    <property type="match status" value="1"/>
</dbReference>
<gene>
    <name evidence="2" type="ORF">ABZ510_26420</name>
</gene>
<name>A0ABV2WWZ8_9NOCA</name>
<dbReference type="RefSeq" id="WP_030525624.1">
    <property type="nucleotide sequence ID" value="NZ_JBEYBD010000050.1"/>
</dbReference>
<dbReference type="NCBIfam" id="TIGR03086">
    <property type="entry name" value="TIGR03086 family metal-binding protein"/>
    <property type="match status" value="1"/>
</dbReference>
<evidence type="ECO:0000313" key="3">
    <source>
        <dbReference type="Proteomes" id="UP001550628"/>
    </source>
</evidence>
<evidence type="ECO:0000313" key="2">
    <source>
        <dbReference type="EMBL" id="MEU1955383.1"/>
    </source>
</evidence>
<keyword evidence="3" id="KW-1185">Reference proteome</keyword>
<dbReference type="Gene3D" id="1.20.120.450">
    <property type="entry name" value="dinb family like domain"/>
    <property type="match status" value="1"/>
</dbReference>
<dbReference type="Pfam" id="PF11716">
    <property type="entry name" value="MDMPI_N"/>
    <property type="match status" value="1"/>
</dbReference>
<dbReference type="InterPro" id="IPR017517">
    <property type="entry name" value="Maleyloyr_isom"/>
</dbReference>